<dbReference type="Pfam" id="PF00664">
    <property type="entry name" value="ABC_membrane"/>
    <property type="match status" value="1"/>
</dbReference>
<comment type="caution">
    <text evidence="10">The sequence shown here is derived from an EMBL/GenBank/DDBJ whole genome shotgun (WGS) entry which is preliminary data.</text>
</comment>
<dbReference type="EMBL" id="JBHSFW010000025">
    <property type="protein sequence ID" value="MFC4620522.1"/>
    <property type="molecule type" value="Genomic_DNA"/>
</dbReference>
<keyword evidence="2 7" id="KW-0812">Transmembrane</keyword>
<evidence type="ECO:0000313" key="10">
    <source>
        <dbReference type="EMBL" id="MFC4620522.1"/>
    </source>
</evidence>
<evidence type="ECO:0000259" key="8">
    <source>
        <dbReference type="PROSITE" id="PS50893"/>
    </source>
</evidence>
<feature type="transmembrane region" description="Helical" evidence="7">
    <location>
        <begin position="51"/>
        <end position="75"/>
    </location>
</feature>
<feature type="transmembrane region" description="Helical" evidence="7">
    <location>
        <begin position="234"/>
        <end position="257"/>
    </location>
</feature>
<dbReference type="SMART" id="SM00382">
    <property type="entry name" value="AAA"/>
    <property type="match status" value="1"/>
</dbReference>
<dbReference type="Gene3D" id="3.40.50.300">
    <property type="entry name" value="P-loop containing nucleotide triphosphate hydrolases"/>
    <property type="match status" value="1"/>
</dbReference>
<dbReference type="Gene3D" id="1.20.1560.10">
    <property type="entry name" value="ABC transporter type 1, transmembrane domain"/>
    <property type="match status" value="1"/>
</dbReference>
<evidence type="ECO:0000313" key="11">
    <source>
        <dbReference type="Proteomes" id="UP001596022"/>
    </source>
</evidence>
<keyword evidence="11" id="KW-1185">Reference proteome</keyword>
<dbReference type="PANTHER" id="PTHR43394:SF1">
    <property type="entry name" value="ATP-BINDING CASSETTE SUB-FAMILY B MEMBER 10, MITOCHONDRIAL"/>
    <property type="match status" value="1"/>
</dbReference>
<evidence type="ECO:0000259" key="9">
    <source>
        <dbReference type="PROSITE" id="PS50929"/>
    </source>
</evidence>
<keyword evidence="3" id="KW-0547">Nucleotide-binding</keyword>
<dbReference type="PROSITE" id="PS00211">
    <property type="entry name" value="ABC_TRANSPORTER_1"/>
    <property type="match status" value="1"/>
</dbReference>
<dbReference type="Pfam" id="PF00005">
    <property type="entry name" value="ABC_tran"/>
    <property type="match status" value="1"/>
</dbReference>
<evidence type="ECO:0000256" key="2">
    <source>
        <dbReference type="ARBA" id="ARBA00022692"/>
    </source>
</evidence>
<dbReference type="CDD" id="cd18548">
    <property type="entry name" value="ABC_6TM_Tm287_like"/>
    <property type="match status" value="1"/>
</dbReference>
<dbReference type="InterPro" id="IPR039421">
    <property type="entry name" value="Type_1_exporter"/>
</dbReference>
<dbReference type="PROSITE" id="PS50893">
    <property type="entry name" value="ABC_TRANSPORTER_2"/>
    <property type="match status" value="1"/>
</dbReference>
<accession>A0ABV9GR72</accession>
<dbReference type="RefSeq" id="WP_376847635.1">
    <property type="nucleotide sequence ID" value="NZ_JBHSFW010000025.1"/>
</dbReference>
<dbReference type="InterPro" id="IPR036640">
    <property type="entry name" value="ABC1_TM_sf"/>
</dbReference>
<feature type="transmembrane region" description="Helical" evidence="7">
    <location>
        <begin position="132"/>
        <end position="149"/>
    </location>
</feature>
<dbReference type="InterPro" id="IPR017871">
    <property type="entry name" value="ABC_transporter-like_CS"/>
</dbReference>
<dbReference type="InterPro" id="IPR027417">
    <property type="entry name" value="P-loop_NTPase"/>
</dbReference>
<keyword evidence="5 7" id="KW-1133">Transmembrane helix</keyword>
<proteinExistence type="predicted"/>
<evidence type="ECO:0000256" key="7">
    <source>
        <dbReference type="SAM" id="Phobius"/>
    </source>
</evidence>
<evidence type="ECO:0000256" key="4">
    <source>
        <dbReference type="ARBA" id="ARBA00022840"/>
    </source>
</evidence>
<evidence type="ECO:0000256" key="3">
    <source>
        <dbReference type="ARBA" id="ARBA00022741"/>
    </source>
</evidence>
<dbReference type="GO" id="GO:0005524">
    <property type="term" value="F:ATP binding"/>
    <property type="evidence" value="ECO:0007669"/>
    <property type="project" value="UniProtKB-KW"/>
</dbReference>
<organism evidence="10 11">
    <name type="scientific">Camelliibacillus cellulosilyticus</name>
    <dbReference type="NCBI Taxonomy" id="2174486"/>
    <lineage>
        <taxon>Bacteria</taxon>
        <taxon>Bacillati</taxon>
        <taxon>Bacillota</taxon>
        <taxon>Bacilli</taxon>
        <taxon>Bacillales</taxon>
        <taxon>Sporolactobacillaceae</taxon>
        <taxon>Camelliibacillus</taxon>
    </lineage>
</organism>
<name>A0ABV9GR72_9BACL</name>
<keyword evidence="4 10" id="KW-0067">ATP-binding</keyword>
<feature type="transmembrane region" description="Helical" evidence="7">
    <location>
        <begin position="15"/>
        <end position="39"/>
    </location>
</feature>
<reference evidence="11" key="1">
    <citation type="journal article" date="2019" name="Int. J. Syst. Evol. Microbiol.">
        <title>The Global Catalogue of Microorganisms (GCM) 10K type strain sequencing project: providing services to taxonomists for standard genome sequencing and annotation.</title>
        <authorList>
            <consortium name="The Broad Institute Genomics Platform"/>
            <consortium name="The Broad Institute Genome Sequencing Center for Infectious Disease"/>
            <person name="Wu L."/>
            <person name="Ma J."/>
        </authorList>
    </citation>
    <scope>NUCLEOTIDE SEQUENCE [LARGE SCALE GENOMIC DNA]</scope>
    <source>
        <strain evidence="11">CGMCC 1.16306</strain>
    </source>
</reference>
<feature type="domain" description="ABC transmembrane type-1" evidence="9">
    <location>
        <begin position="19"/>
        <end position="297"/>
    </location>
</feature>
<dbReference type="SUPFAM" id="SSF90123">
    <property type="entry name" value="ABC transporter transmembrane region"/>
    <property type="match status" value="1"/>
</dbReference>
<protein>
    <submittedName>
        <fullName evidence="10">ABC transporter ATP-binding protein</fullName>
    </submittedName>
</protein>
<keyword evidence="6 7" id="KW-0472">Membrane</keyword>
<dbReference type="SUPFAM" id="SSF52540">
    <property type="entry name" value="P-loop containing nucleoside triphosphate hydrolases"/>
    <property type="match status" value="1"/>
</dbReference>
<comment type="subcellular location">
    <subcellularLocation>
        <location evidence="1">Cell membrane</location>
        <topology evidence="1">Multi-pass membrane protein</topology>
    </subcellularLocation>
</comment>
<dbReference type="PROSITE" id="PS50929">
    <property type="entry name" value="ABC_TM1F"/>
    <property type="match status" value="1"/>
</dbReference>
<evidence type="ECO:0000256" key="5">
    <source>
        <dbReference type="ARBA" id="ARBA00022989"/>
    </source>
</evidence>
<dbReference type="InterPro" id="IPR011527">
    <property type="entry name" value="ABC1_TM_dom"/>
</dbReference>
<dbReference type="InterPro" id="IPR003439">
    <property type="entry name" value="ABC_transporter-like_ATP-bd"/>
</dbReference>
<feature type="transmembrane region" description="Helical" evidence="7">
    <location>
        <begin position="155"/>
        <end position="173"/>
    </location>
</feature>
<feature type="domain" description="ABC transporter" evidence="8">
    <location>
        <begin position="333"/>
        <end position="566"/>
    </location>
</feature>
<gene>
    <name evidence="10" type="ORF">ACFO4N_17665</name>
</gene>
<evidence type="ECO:0000256" key="1">
    <source>
        <dbReference type="ARBA" id="ARBA00004651"/>
    </source>
</evidence>
<dbReference type="InterPro" id="IPR003593">
    <property type="entry name" value="AAA+_ATPase"/>
</dbReference>
<dbReference type="Proteomes" id="UP001596022">
    <property type="component" value="Unassembled WGS sequence"/>
</dbReference>
<evidence type="ECO:0000256" key="6">
    <source>
        <dbReference type="ARBA" id="ARBA00023136"/>
    </source>
</evidence>
<sequence length="576" mass="63955">MSVLNFLKPYRVTMAVAYFFMLLELAVELAQPMLIANIIDKGIMKKDLNEVFLWGAIMVVISIIAFLGALVGSFYASHTSQSFGYDVRVNVFKKIQAFSFANFNQFPTSSLITRMTNDITQIQNTVFMSMRIMLRAPLLVIFGTISALLVDAKLAFYLVIVIPALVLFLIWAMNKGGKLFRSVQERIDAVNAVMRENLTAIRLIKALLRAPYENKRFTASAEMLKKKTVSALRLMETTMPILLLIMNMSILGILWVGHLQIDTGTTQVGSVVAIVNYALRITGAFTPLSFIIMAFSRARASIQRISKVLDTEIDLKDAGEPMSTVHQPLKGKVTFQNVSFRYPETGSDVLHEMSFDIQPGETVAIMGATGSGKSTLFQLIPRLYDATSGTVCIDDTPIQKFKLDDLRKQIGFVPQEALLFTGSIQENISWGKNDATMDQIIAAAKSAQIHETIIKLPNGYNTKLGQKGVNLSGGQKQRLSIARALVRMPRILLLDDSTSALDLKTEAKLLQALKKYSCTTFIITQKVSTAMEADKILLLKDGTLIEQGAHRELLEISPLYQQIYESQFGKGLLKHA</sequence>
<feature type="transmembrane region" description="Helical" evidence="7">
    <location>
        <begin position="277"/>
        <end position="295"/>
    </location>
</feature>
<dbReference type="PANTHER" id="PTHR43394">
    <property type="entry name" value="ATP-DEPENDENT PERMEASE MDL1, MITOCHONDRIAL"/>
    <property type="match status" value="1"/>
</dbReference>